<dbReference type="SUPFAM" id="SSF56300">
    <property type="entry name" value="Metallo-dependent phosphatases"/>
    <property type="match status" value="1"/>
</dbReference>
<dbReference type="HOGENOM" id="CLU_075478_0_1_2"/>
<dbReference type="eggNOG" id="arCOG01150">
    <property type="taxonomic scope" value="Archaea"/>
</dbReference>
<accession>Q97B67</accession>
<dbReference type="InterPro" id="IPR024173">
    <property type="entry name" value="Pesterase_MJ0037-like"/>
</dbReference>
<reference evidence="2 3" key="2">
    <citation type="journal article" date="2000" name="Proc. Natl. Acad. Sci. U.S.A.">
        <title>Archaeal adaptation to higher temperatures revealed by genomic sequence of Thermoplasma volcanium.</title>
        <authorList>
            <person name="Kawashima T."/>
            <person name="Amano N."/>
            <person name="Koike H."/>
            <person name="Makino S."/>
            <person name="Higuchi S."/>
            <person name="Kawashima-Ohya Y."/>
            <person name="Watanabe K."/>
            <person name="Yamazaki M."/>
            <person name="Kanehori K."/>
            <person name="Kawamoto T."/>
            <person name="Nunoshiba T."/>
            <person name="Yamamoto Y."/>
            <person name="Aramaki H."/>
            <person name="Makino K."/>
            <person name="Suzuki M."/>
        </authorList>
    </citation>
    <scope>NUCLEOTIDE SEQUENCE [LARGE SCALE GENOMIC DNA]</scope>
    <source>
        <strain evidence="3">ATCC 51530 / DSM 4299 / JCM 9571 / NBRC 15438 / GSS1</strain>
    </source>
</reference>
<dbReference type="STRING" id="273116.gene:9381379"/>
<dbReference type="EMBL" id="BA000011">
    <property type="protein sequence ID" value="BAB59733.1"/>
    <property type="molecule type" value="Genomic_DNA"/>
</dbReference>
<dbReference type="AlphaFoldDB" id="Q97B67"/>
<evidence type="ECO:0000313" key="3">
    <source>
        <dbReference type="Proteomes" id="UP000001017"/>
    </source>
</evidence>
<dbReference type="GO" id="GO:0016787">
    <property type="term" value="F:hydrolase activity"/>
    <property type="evidence" value="ECO:0007669"/>
    <property type="project" value="InterPro"/>
</dbReference>
<dbReference type="Gene3D" id="3.60.21.10">
    <property type="match status" value="1"/>
</dbReference>
<dbReference type="NCBIfam" id="TIGR00024">
    <property type="entry name" value="SbcD_rel_arch"/>
    <property type="match status" value="1"/>
</dbReference>
<dbReference type="PIRSF" id="PIRSF000887">
    <property type="entry name" value="Pesterase_MJ0037"/>
    <property type="match status" value="1"/>
</dbReference>
<dbReference type="PANTHER" id="PTHR39323:SF1">
    <property type="entry name" value="BLR1149 PROTEIN"/>
    <property type="match status" value="1"/>
</dbReference>
<dbReference type="Pfam" id="PF00149">
    <property type="entry name" value="Metallophos"/>
    <property type="match status" value="1"/>
</dbReference>
<dbReference type="KEGG" id="tvo:TVG0579516"/>
<name>Q97B67_THEVO</name>
<evidence type="ECO:0000313" key="2">
    <source>
        <dbReference type="EMBL" id="BAB59733.1"/>
    </source>
</evidence>
<dbReference type="PANTHER" id="PTHR39323">
    <property type="entry name" value="BLR1149 PROTEIN"/>
    <property type="match status" value="1"/>
</dbReference>
<organism evidence="2 3">
    <name type="scientific">Thermoplasma volcanium (strain ATCC 51530 / DSM 4299 / JCM 9571 / NBRC 15438 / GSS1)</name>
    <dbReference type="NCBI Taxonomy" id="273116"/>
    <lineage>
        <taxon>Archaea</taxon>
        <taxon>Methanobacteriati</taxon>
        <taxon>Thermoplasmatota</taxon>
        <taxon>Thermoplasmata</taxon>
        <taxon>Thermoplasmatales</taxon>
        <taxon>Thermoplasmataceae</taxon>
        <taxon>Thermoplasma</taxon>
    </lineage>
</organism>
<dbReference type="PaxDb" id="273116-14324806"/>
<sequence length="253" mass="29699">MEVSMRDIEILRDVFLSDLYCVYLRDISAVVVSDLHLGYEEEMNLHGLFLPRMQRDHVTHIMDKIVERYDPEKIIINGDFKQEFSKNLPSEWDDIIYFINRYDDRDLIFVRGNHDNYLATILSKKNKELLDYYEDDRYFIYHGDKDLSTKKITILGHEHPSLVLRDRVGGIYKLPAFAFNFKKNVIITPAMSFFSSGTDLSQSLLSEEHFTPSLKGMKASSFRIFAITDEFGLVDFGYLEDLRSSEGQQTRYR</sequence>
<gene>
    <name evidence="2" type="ORF">TVG0579516</name>
</gene>
<keyword evidence="3" id="KW-1185">Reference proteome</keyword>
<protein>
    <recommendedName>
        <fullName evidence="1">Calcineurin-like phosphoesterase domain-containing protein</fullName>
    </recommendedName>
</protein>
<dbReference type="Proteomes" id="UP000001017">
    <property type="component" value="Chromosome"/>
</dbReference>
<dbReference type="PhylomeDB" id="Q97B67"/>
<dbReference type="CDD" id="cd07391">
    <property type="entry name" value="MPP_PF1019"/>
    <property type="match status" value="1"/>
</dbReference>
<dbReference type="InterPro" id="IPR004843">
    <property type="entry name" value="Calcineurin-like_PHP"/>
</dbReference>
<evidence type="ECO:0000259" key="1">
    <source>
        <dbReference type="Pfam" id="PF00149"/>
    </source>
</evidence>
<reference evidence="2 3" key="1">
    <citation type="journal article" date="1999" name="Proc. Jpn. Acad.">
        <title>Determination of the complete genomic DNA sequence of Thermoplasma volvanium GSS1.</title>
        <authorList>
            <person name="Kawashima T."/>
            <person name="Yamamoto Y."/>
            <person name="Aramaki H."/>
            <person name="Nunoshiba T."/>
            <person name="Kawamoto T."/>
            <person name="Watanabe K."/>
            <person name="Yamazaki M."/>
            <person name="Kanehori K."/>
            <person name="Amano N."/>
            <person name="Ohya Y."/>
            <person name="Makino K."/>
            <person name="Suzuki M."/>
        </authorList>
    </citation>
    <scope>NUCLEOTIDE SEQUENCE [LARGE SCALE GENOMIC DNA]</scope>
    <source>
        <strain evidence="3">ATCC 51530 / DSM 4299 / JCM 9571 / NBRC 15438 / GSS1</strain>
    </source>
</reference>
<feature type="domain" description="Calcineurin-like phosphoesterase" evidence="1">
    <location>
        <begin position="30"/>
        <end position="144"/>
    </location>
</feature>
<proteinExistence type="predicted"/>
<dbReference type="InterPro" id="IPR029052">
    <property type="entry name" value="Metallo-depent_PP-like"/>
</dbReference>
<dbReference type="InterPro" id="IPR004376">
    <property type="entry name" value="Pesterase_MJ0037"/>
</dbReference>